<feature type="transmembrane region" description="Helical" evidence="2">
    <location>
        <begin position="109"/>
        <end position="128"/>
    </location>
</feature>
<evidence type="ECO:0000256" key="1">
    <source>
        <dbReference type="SAM" id="MobiDB-lite"/>
    </source>
</evidence>
<reference evidence="3 4" key="1">
    <citation type="submission" date="2019-09" db="EMBL/GenBank/DDBJ databases">
        <title>Actinomadura physcomitrii sp. nov., a novel actinomycete isolated from moss [Physcomitrium sphaericum (Ludw) Fuernr].</title>
        <authorList>
            <person name="Zhuang X."/>
            <person name="Liu C."/>
        </authorList>
    </citation>
    <scope>NUCLEOTIDE SEQUENCE [LARGE SCALE GENOMIC DNA]</scope>
    <source>
        <strain evidence="3 4">HMC1</strain>
    </source>
</reference>
<protein>
    <submittedName>
        <fullName evidence="3">Uncharacterized protein</fullName>
    </submittedName>
</protein>
<dbReference type="RefSeq" id="WP_151564521.1">
    <property type="nucleotide sequence ID" value="NZ_WBMT01000013.1"/>
</dbReference>
<dbReference type="Proteomes" id="UP000468735">
    <property type="component" value="Unassembled WGS sequence"/>
</dbReference>
<feature type="transmembrane region" description="Helical" evidence="2">
    <location>
        <begin position="60"/>
        <end position="81"/>
    </location>
</feature>
<keyword evidence="4" id="KW-1185">Reference proteome</keyword>
<feature type="compositionally biased region" description="Low complexity" evidence="1">
    <location>
        <begin position="30"/>
        <end position="53"/>
    </location>
</feature>
<feature type="compositionally biased region" description="Basic and acidic residues" evidence="1">
    <location>
        <begin position="205"/>
        <end position="214"/>
    </location>
</feature>
<sequence length="317" mass="33440">MSGDQGPDAHAPRPRPDFLPPADEYPPPAAQNAAQDAAQAPGGRPAPAAPPSGSDSAGTWWNILVVCAASALLVAAFLPWIRARVIVDAFGQTLTHDLGERAGIDADSMVLALPVLALTAVGMALWGIAARDTRISSLTAVPGALALLVCMLFLLRLDDASDDLGSRSTLLPYDVTPAYGWYVSISAALLVLGFSLVRPLIGRRRTSEGQDPRQHAPAQQQDAGQPYAAQPYTSQPYGSQSYGSQSHGAQAYAEHQQAAEAYTDQHVAQAYVSQPHTGQSYADPASDARAYAQTYEPQDEEPKPSKKPDIDPGPPPA</sequence>
<evidence type="ECO:0000313" key="4">
    <source>
        <dbReference type="Proteomes" id="UP000468735"/>
    </source>
</evidence>
<dbReference type="EMBL" id="WBMT01000013">
    <property type="protein sequence ID" value="KAB2345590.1"/>
    <property type="molecule type" value="Genomic_DNA"/>
</dbReference>
<evidence type="ECO:0000256" key="2">
    <source>
        <dbReference type="SAM" id="Phobius"/>
    </source>
</evidence>
<dbReference type="OrthoDB" id="3467253at2"/>
<accession>A0A6H9YPS1</accession>
<feature type="compositionally biased region" description="Basic and acidic residues" evidence="1">
    <location>
        <begin position="300"/>
        <end position="310"/>
    </location>
</feature>
<gene>
    <name evidence="3" type="ORF">F8566_26990</name>
</gene>
<comment type="caution">
    <text evidence="3">The sequence shown here is derived from an EMBL/GenBank/DDBJ whole genome shotgun (WGS) entry which is preliminary data.</text>
</comment>
<feature type="transmembrane region" description="Helical" evidence="2">
    <location>
        <begin position="135"/>
        <end position="155"/>
    </location>
</feature>
<keyword evidence="2" id="KW-1133">Transmembrane helix</keyword>
<feature type="region of interest" description="Disordered" evidence="1">
    <location>
        <begin position="1"/>
        <end position="53"/>
    </location>
</feature>
<feature type="compositionally biased region" description="Polar residues" evidence="1">
    <location>
        <begin position="271"/>
        <end position="280"/>
    </location>
</feature>
<feature type="transmembrane region" description="Helical" evidence="2">
    <location>
        <begin position="179"/>
        <end position="197"/>
    </location>
</feature>
<keyword evidence="2" id="KW-0472">Membrane</keyword>
<keyword evidence="2" id="KW-0812">Transmembrane</keyword>
<dbReference type="AlphaFoldDB" id="A0A6H9YPS1"/>
<proteinExistence type="predicted"/>
<organism evidence="3 4">
    <name type="scientific">Actinomadura rudentiformis</name>
    <dbReference type="NCBI Taxonomy" id="359158"/>
    <lineage>
        <taxon>Bacteria</taxon>
        <taxon>Bacillati</taxon>
        <taxon>Actinomycetota</taxon>
        <taxon>Actinomycetes</taxon>
        <taxon>Streptosporangiales</taxon>
        <taxon>Thermomonosporaceae</taxon>
        <taxon>Actinomadura</taxon>
    </lineage>
</organism>
<feature type="compositionally biased region" description="Low complexity" evidence="1">
    <location>
        <begin position="230"/>
        <end position="262"/>
    </location>
</feature>
<evidence type="ECO:0000313" key="3">
    <source>
        <dbReference type="EMBL" id="KAB2345590.1"/>
    </source>
</evidence>
<feature type="compositionally biased region" description="Pro residues" evidence="1">
    <location>
        <begin position="17"/>
        <end position="29"/>
    </location>
</feature>
<feature type="region of interest" description="Disordered" evidence="1">
    <location>
        <begin position="205"/>
        <end position="317"/>
    </location>
</feature>
<name>A0A6H9YPS1_9ACTN</name>